<accession>A0ABW6NQL1</accession>
<dbReference type="EMBL" id="JBIALX010000015">
    <property type="protein sequence ID" value="MFF0457434.1"/>
    <property type="molecule type" value="Genomic_DNA"/>
</dbReference>
<protein>
    <submittedName>
        <fullName evidence="1">DUF433 domain-containing protein</fullName>
    </submittedName>
</protein>
<sequence length="60" mass="6527">MRYPAEMLLELLASGMRPDEILGDYPDLDVLTMDVDCRAGGTRAPALVPANRGGRHDKGE</sequence>
<dbReference type="InterPro" id="IPR036388">
    <property type="entry name" value="WH-like_DNA-bd_sf"/>
</dbReference>
<reference evidence="1 2" key="1">
    <citation type="submission" date="2024-10" db="EMBL/GenBank/DDBJ databases">
        <title>The Natural Products Discovery Center: Release of the First 8490 Sequenced Strains for Exploring Actinobacteria Biosynthetic Diversity.</title>
        <authorList>
            <person name="Kalkreuter E."/>
            <person name="Kautsar S.A."/>
            <person name="Yang D."/>
            <person name="Bader C.D."/>
            <person name="Teijaro C.N."/>
            <person name="Fluegel L."/>
            <person name="Davis C.M."/>
            <person name="Simpson J.R."/>
            <person name="Lauterbach L."/>
            <person name="Steele A.D."/>
            <person name="Gui C."/>
            <person name="Meng S."/>
            <person name="Li G."/>
            <person name="Viehrig K."/>
            <person name="Ye F."/>
            <person name="Su P."/>
            <person name="Kiefer A.F."/>
            <person name="Nichols A."/>
            <person name="Cepeda A.J."/>
            <person name="Yan W."/>
            <person name="Fan B."/>
            <person name="Jiang Y."/>
            <person name="Adhikari A."/>
            <person name="Zheng C.-J."/>
            <person name="Schuster L."/>
            <person name="Cowan T.M."/>
            <person name="Smanski M.J."/>
            <person name="Chevrette M.G."/>
            <person name="De Carvalho L.P.S."/>
            <person name="Shen B."/>
        </authorList>
    </citation>
    <scope>NUCLEOTIDE SEQUENCE [LARGE SCALE GENOMIC DNA]</scope>
    <source>
        <strain evidence="1 2">NPDC004550</strain>
    </source>
</reference>
<dbReference type="InterPro" id="IPR007367">
    <property type="entry name" value="DUF433"/>
</dbReference>
<dbReference type="Gene3D" id="1.10.10.10">
    <property type="entry name" value="Winged helix-like DNA-binding domain superfamily/Winged helix DNA-binding domain"/>
    <property type="match status" value="1"/>
</dbReference>
<organism evidence="1 2">
    <name type="scientific">Nocardia africana</name>
    <dbReference type="NCBI Taxonomy" id="134964"/>
    <lineage>
        <taxon>Bacteria</taxon>
        <taxon>Bacillati</taxon>
        <taxon>Actinomycetota</taxon>
        <taxon>Actinomycetes</taxon>
        <taxon>Mycobacteriales</taxon>
        <taxon>Nocardiaceae</taxon>
        <taxon>Nocardia</taxon>
    </lineage>
</organism>
<comment type="caution">
    <text evidence="1">The sequence shown here is derived from an EMBL/GenBank/DDBJ whole genome shotgun (WGS) entry which is preliminary data.</text>
</comment>
<keyword evidence="2" id="KW-1185">Reference proteome</keyword>
<dbReference type="RefSeq" id="WP_387254685.1">
    <property type="nucleotide sequence ID" value="NZ_JBIALX010000015.1"/>
</dbReference>
<name>A0ABW6NQL1_9NOCA</name>
<proteinExistence type="predicted"/>
<dbReference type="Pfam" id="PF04255">
    <property type="entry name" value="DUF433"/>
    <property type="match status" value="1"/>
</dbReference>
<gene>
    <name evidence="1" type="ORF">ACFYTH_29070</name>
</gene>
<evidence type="ECO:0000313" key="1">
    <source>
        <dbReference type="EMBL" id="MFF0457434.1"/>
    </source>
</evidence>
<evidence type="ECO:0000313" key="2">
    <source>
        <dbReference type="Proteomes" id="UP001601521"/>
    </source>
</evidence>
<dbReference type="Proteomes" id="UP001601521">
    <property type="component" value="Unassembled WGS sequence"/>
</dbReference>